<evidence type="ECO:0000313" key="2">
    <source>
        <dbReference type="EMBL" id="KAJ4459286.1"/>
    </source>
</evidence>
<protein>
    <submittedName>
        <fullName evidence="2">Uncharacterized protein</fullName>
    </submittedName>
</protein>
<feature type="compositionally biased region" description="Low complexity" evidence="1">
    <location>
        <begin position="277"/>
        <end position="308"/>
    </location>
</feature>
<gene>
    <name evidence="2" type="ORF">PAPYR_4826</name>
</gene>
<keyword evidence="3" id="KW-1185">Reference proteome</keyword>
<accession>A0ABQ8UMR1</accession>
<reference evidence="2" key="1">
    <citation type="journal article" date="2022" name="bioRxiv">
        <title>Genomics of Preaxostyla Flagellates Illuminates Evolutionary Transitions and the Path Towards Mitochondrial Loss.</title>
        <authorList>
            <person name="Novak L.V.F."/>
            <person name="Treitli S.C."/>
            <person name="Pyrih J."/>
            <person name="Halakuc P."/>
            <person name="Pipaliya S.V."/>
            <person name="Vacek V."/>
            <person name="Brzon O."/>
            <person name="Soukal P."/>
            <person name="Eme L."/>
            <person name="Dacks J.B."/>
            <person name="Karnkowska A."/>
            <person name="Elias M."/>
            <person name="Hampl V."/>
        </authorList>
    </citation>
    <scope>NUCLEOTIDE SEQUENCE</scope>
    <source>
        <strain evidence="2">RCP-MX</strain>
    </source>
</reference>
<feature type="region of interest" description="Disordered" evidence="1">
    <location>
        <begin position="263"/>
        <end position="308"/>
    </location>
</feature>
<evidence type="ECO:0000256" key="1">
    <source>
        <dbReference type="SAM" id="MobiDB-lite"/>
    </source>
</evidence>
<dbReference type="EMBL" id="JAPMOS010000021">
    <property type="protein sequence ID" value="KAJ4459286.1"/>
    <property type="molecule type" value="Genomic_DNA"/>
</dbReference>
<proteinExistence type="predicted"/>
<feature type="compositionally biased region" description="Pro residues" evidence="1">
    <location>
        <begin position="267"/>
        <end position="276"/>
    </location>
</feature>
<name>A0ABQ8UMR1_9EUKA</name>
<sequence length="488" mass="49796">MERERKAEGCAACPNPAILVKAMSVAQHGQVYMCTELGGFPVQDLDPRPAGPDDGDRAQATQQLLHIVLSPRIPLSLLPPSHPLAINQPSAAALLAAPRPALPAPQTLPAMSGVIETRMLPPPASPNATFLMSSPDALGRVFRGVAMAPASLALGPAPAPCLRHYPLPMHTQLCFSCPACPAAPAIPPEASAPAATAPPCPADAGWCQCGCAVAGGGTLRPHRHYIAVKPGAHGVVLRLQADPILTTTMGAPLLDAILNRLRKQQQPPAPAPPATTPAPTATTSASTTTTTTTTAGTGTSGSAAPVETAGQTGGAAAAVGGASGGGVLVGPGLAAPLLTLTRHLAAWLPLLETVYRIMGTPPTSHPFPVFERRDLTGYMPHVWLRPADPGYLTIAVGGLDSARCRPDPVPLPGSLPPTGPRHHAPISIINININIINININISIITININIININININIITIGAHKPAAASSGQWSAGGDETAGGGV</sequence>
<dbReference type="Proteomes" id="UP001141327">
    <property type="component" value="Unassembled WGS sequence"/>
</dbReference>
<evidence type="ECO:0000313" key="3">
    <source>
        <dbReference type="Proteomes" id="UP001141327"/>
    </source>
</evidence>
<organism evidence="2 3">
    <name type="scientific">Paratrimastix pyriformis</name>
    <dbReference type="NCBI Taxonomy" id="342808"/>
    <lineage>
        <taxon>Eukaryota</taxon>
        <taxon>Metamonada</taxon>
        <taxon>Preaxostyla</taxon>
        <taxon>Paratrimastigidae</taxon>
        <taxon>Paratrimastix</taxon>
    </lineage>
</organism>
<comment type="caution">
    <text evidence="2">The sequence shown here is derived from an EMBL/GenBank/DDBJ whole genome shotgun (WGS) entry which is preliminary data.</text>
</comment>